<evidence type="ECO:0000256" key="5">
    <source>
        <dbReference type="ARBA" id="ARBA00022989"/>
    </source>
</evidence>
<evidence type="ECO:0000313" key="10">
    <source>
        <dbReference type="EMBL" id="EKE85342.1"/>
    </source>
</evidence>
<dbReference type="eggNOG" id="COG3116">
    <property type="taxonomic scope" value="Bacteria"/>
</dbReference>
<dbReference type="GO" id="GO:0032153">
    <property type="term" value="C:cell division site"/>
    <property type="evidence" value="ECO:0007669"/>
    <property type="project" value="UniProtKB-UniRule"/>
</dbReference>
<reference evidence="10 11" key="1">
    <citation type="journal article" date="2012" name="J. Bacteriol.">
        <title>Genome Sequence of Idiomarina xiamenensis Type Strain 10-D-4.</title>
        <authorList>
            <person name="Lai Q."/>
            <person name="Wang L."/>
            <person name="Wang W."/>
            <person name="Shao Z."/>
        </authorList>
    </citation>
    <scope>NUCLEOTIDE SEQUENCE [LARGE SCALE GENOMIC DNA]</scope>
    <source>
        <strain evidence="10 11">10-D-4</strain>
    </source>
</reference>
<protein>
    <recommendedName>
        <fullName evidence="8 9">Cell division protein FtsL</fullName>
    </recommendedName>
</protein>
<dbReference type="PANTHER" id="PTHR37479:SF1">
    <property type="entry name" value="CELL DIVISION PROTEIN FTSL"/>
    <property type="match status" value="1"/>
</dbReference>
<comment type="subunit">
    <text evidence="8">Part of a complex composed of FtsB, FtsL and FtsQ.</text>
</comment>
<gene>
    <name evidence="8" type="primary">ftsL</name>
    <name evidence="10" type="ORF">A10D4_03320</name>
</gene>
<name>K2KF31_9GAMM</name>
<keyword evidence="7 8" id="KW-0131">Cell cycle</keyword>
<keyword evidence="11" id="KW-1185">Reference proteome</keyword>
<comment type="function">
    <text evidence="8">Essential cell division protein. May link together the upstream cell division proteins, which are predominantly cytoplasmic, with the downstream cell division proteins, which are predominantly periplasmic.</text>
</comment>
<comment type="caution">
    <text evidence="10">The sequence shown here is derived from an EMBL/GenBank/DDBJ whole genome shotgun (WGS) entry which is preliminary data.</text>
</comment>
<evidence type="ECO:0000256" key="9">
    <source>
        <dbReference type="NCBIfam" id="TIGR02209"/>
    </source>
</evidence>
<dbReference type="PANTHER" id="PTHR37479">
    <property type="entry name" value="CELL DIVISION PROTEIN FTSL"/>
    <property type="match status" value="1"/>
</dbReference>
<evidence type="ECO:0000256" key="4">
    <source>
        <dbReference type="ARBA" id="ARBA00022692"/>
    </source>
</evidence>
<keyword evidence="3 8" id="KW-0132">Cell division</keyword>
<evidence type="ECO:0000256" key="2">
    <source>
        <dbReference type="ARBA" id="ARBA00022475"/>
    </source>
</evidence>
<evidence type="ECO:0000313" key="11">
    <source>
        <dbReference type="Proteomes" id="UP000014115"/>
    </source>
</evidence>
<feature type="transmembrane region" description="Helical" evidence="8">
    <location>
        <begin position="21"/>
        <end position="41"/>
    </location>
</feature>
<organism evidence="10 11">
    <name type="scientific">Idiomarina xiamenensis 10-D-4</name>
    <dbReference type="NCBI Taxonomy" id="740709"/>
    <lineage>
        <taxon>Bacteria</taxon>
        <taxon>Pseudomonadati</taxon>
        <taxon>Pseudomonadota</taxon>
        <taxon>Gammaproteobacteria</taxon>
        <taxon>Alteromonadales</taxon>
        <taxon>Idiomarinaceae</taxon>
        <taxon>Idiomarina</taxon>
    </lineage>
</organism>
<dbReference type="STRING" id="740709.A10D4_03320"/>
<accession>K2KF31</accession>
<evidence type="ECO:0000256" key="3">
    <source>
        <dbReference type="ARBA" id="ARBA00022618"/>
    </source>
</evidence>
<keyword evidence="8" id="KW-0997">Cell inner membrane</keyword>
<dbReference type="HAMAP" id="MF_00910">
    <property type="entry name" value="FtsL"/>
    <property type="match status" value="1"/>
</dbReference>
<dbReference type="EMBL" id="AMRG01000003">
    <property type="protein sequence ID" value="EKE85342.1"/>
    <property type="molecule type" value="Genomic_DNA"/>
</dbReference>
<dbReference type="InterPro" id="IPR011922">
    <property type="entry name" value="Cell_div_FtsL"/>
</dbReference>
<comment type="subcellular location">
    <subcellularLocation>
        <location evidence="8">Cell inner membrane</location>
        <topology evidence="8">Single-pass type II membrane protein</topology>
    </subcellularLocation>
    <subcellularLocation>
        <location evidence="1">Cell membrane</location>
        <topology evidence="1">Single-pass type II membrane protein</topology>
    </subcellularLocation>
    <text evidence="8">Localizes to the division septum where it forms a ring structure.</text>
</comment>
<keyword evidence="2 8" id="KW-1003">Cell membrane</keyword>
<keyword evidence="4 8" id="KW-0812">Transmembrane</keyword>
<dbReference type="AlphaFoldDB" id="K2KF31"/>
<evidence type="ECO:0000256" key="7">
    <source>
        <dbReference type="ARBA" id="ARBA00023306"/>
    </source>
</evidence>
<evidence type="ECO:0000256" key="8">
    <source>
        <dbReference type="HAMAP-Rule" id="MF_00910"/>
    </source>
</evidence>
<dbReference type="Proteomes" id="UP000014115">
    <property type="component" value="Unassembled WGS sequence"/>
</dbReference>
<dbReference type="GO" id="GO:0005886">
    <property type="term" value="C:plasma membrane"/>
    <property type="evidence" value="ECO:0007669"/>
    <property type="project" value="UniProtKB-SubCell"/>
</dbReference>
<evidence type="ECO:0000256" key="6">
    <source>
        <dbReference type="ARBA" id="ARBA00023136"/>
    </source>
</evidence>
<dbReference type="PATRIC" id="fig|740709.3.peg.667"/>
<dbReference type="OrthoDB" id="6196803at2"/>
<proteinExistence type="inferred from homology"/>
<evidence type="ECO:0000256" key="1">
    <source>
        <dbReference type="ARBA" id="ARBA00004401"/>
    </source>
</evidence>
<dbReference type="NCBIfam" id="TIGR02209">
    <property type="entry name" value="ftsL_broad"/>
    <property type="match status" value="1"/>
</dbReference>
<comment type="similarity">
    <text evidence="8">Belongs to the FtsL family.</text>
</comment>
<dbReference type="Pfam" id="PF04999">
    <property type="entry name" value="FtsL"/>
    <property type="match status" value="1"/>
</dbReference>
<dbReference type="GO" id="GO:0043093">
    <property type="term" value="P:FtsZ-dependent cytokinesis"/>
    <property type="evidence" value="ECO:0007669"/>
    <property type="project" value="UniProtKB-UniRule"/>
</dbReference>
<sequence>MKHKRVPSLLNIIRYDLKRQWLALLLFITVLSSALMVIYVAHLNRNLIGERDQLQQARDQLDIEWRHLTIEQNALTEHSRVERIAQRQLQMSRPEATEEVLVPWP</sequence>
<dbReference type="RefSeq" id="WP_008487718.1">
    <property type="nucleotide sequence ID" value="NZ_AMRG01000003.1"/>
</dbReference>
<keyword evidence="5 8" id="KW-1133">Transmembrane helix</keyword>
<keyword evidence="6 8" id="KW-0472">Membrane</keyword>